<proteinExistence type="predicted"/>
<evidence type="ECO:0000313" key="2">
    <source>
        <dbReference type="EMBL" id="CAB1414096.1"/>
    </source>
</evidence>
<comment type="caution">
    <text evidence="2">The sequence shown here is derived from an EMBL/GenBank/DDBJ whole genome shotgun (WGS) entry which is preliminary data.</text>
</comment>
<feature type="region of interest" description="Disordered" evidence="1">
    <location>
        <begin position="58"/>
        <end position="88"/>
    </location>
</feature>
<keyword evidence="3" id="KW-1185">Reference proteome</keyword>
<evidence type="ECO:0000256" key="1">
    <source>
        <dbReference type="SAM" id="MobiDB-lite"/>
    </source>
</evidence>
<name>A0A9N7TJQ0_PLEPL</name>
<gene>
    <name evidence="2" type="ORF">PLEPLA_LOCUS1800</name>
</gene>
<reference evidence="2" key="1">
    <citation type="submission" date="2020-03" db="EMBL/GenBank/DDBJ databases">
        <authorList>
            <person name="Weist P."/>
        </authorList>
    </citation>
    <scope>NUCLEOTIDE SEQUENCE</scope>
</reference>
<dbReference type="Proteomes" id="UP001153269">
    <property type="component" value="Unassembled WGS sequence"/>
</dbReference>
<protein>
    <submittedName>
        <fullName evidence="2">Uncharacterized protein</fullName>
    </submittedName>
</protein>
<evidence type="ECO:0000313" key="3">
    <source>
        <dbReference type="Proteomes" id="UP001153269"/>
    </source>
</evidence>
<dbReference type="AlphaFoldDB" id="A0A9N7TJQ0"/>
<dbReference type="EMBL" id="CADEAL010000088">
    <property type="protein sequence ID" value="CAB1414096.1"/>
    <property type="molecule type" value="Genomic_DNA"/>
</dbReference>
<accession>A0A9N7TJQ0</accession>
<organism evidence="2 3">
    <name type="scientific">Pleuronectes platessa</name>
    <name type="common">European plaice</name>
    <dbReference type="NCBI Taxonomy" id="8262"/>
    <lineage>
        <taxon>Eukaryota</taxon>
        <taxon>Metazoa</taxon>
        <taxon>Chordata</taxon>
        <taxon>Craniata</taxon>
        <taxon>Vertebrata</taxon>
        <taxon>Euteleostomi</taxon>
        <taxon>Actinopterygii</taxon>
        <taxon>Neopterygii</taxon>
        <taxon>Teleostei</taxon>
        <taxon>Neoteleostei</taxon>
        <taxon>Acanthomorphata</taxon>
        <taxon>Carangaria</taxon>
        <taxon>Pleuronectiformes</taxon>
        <taxon>Pleuronectoidei</taxon>
        <taxon>Pleuronectidae</taxon>
        <taxon>Pleuronectes</taxon>
    </lineage>
</organism>
<sequence length="88" mass="10234">MSPKSGDVSRWSQSQRLLQQRGEETWFRQKLPKKSTLGILLHVREERRSCRLTALRRVHTGRGSDAEARRKRSANPLAPIHSHVKPQR</sequence>